<evidence type="ECO:0000259" key="2">
    <source>
        <dbReference type="Pfam" id="PF03372"/>
    </source>
</evidence>
<gene>
    <name evidence="3" type="ORF">EGYM00392_LOCUS4037</name>
</gene>
<feature type="domain" description="Endonuclease/exonuclease/phosphatase" evidence="2">
    <location>
        <begin position="13"/>
        <end position="333"/>
    </location>
</feature>
<reference evidence="3" key="1">
    <citation type="submission" date="2021-01" db="EMBL/GenBank/DDBJ databases">
        <authorList>
            <person name="Corre E."/>
            <person name="Pelletier E."/>
            <person name="Niang G."/>
            <person name="Scheremetjew M."/>
            <person name="Finn R."/>
            <person name="Kale V."/>
            <person name="Holt S."/>
            <person name="Cochrane G."/>
            <person name="Meng A."/>
            <person name="Brown T."/>
            <person name="Cohen L."/>
        </authorList>
    </citation>
    <scope>NUCLEOTIDE SEQUENCE</scope>
    <source>
        <strain evidence="3">NIES-381</strain>
    </source>
</reference>
<feature type="compositionally biased region" description="Basic and acidic residues" evidence="1">
    <location>
        <begin position="123"/>
        <end position="133"/>
    </location>
</feature>
<dbReference type="PANTHER" id="PTHR12121:SF36">
    <property type="entry name" value="ENDONUCLEASE_EXONUCLEASE_PHOSPHATASE DOMAIN-CONTAINING PROTEIN"/>
    <property type="match status" value="1"/>
</dbReference>
<dbReference type="InterPro" id="IPR036691">
    <property type="entry name" value="Endo/exonu/phosph_ase_sf"/>
</dbReference>
<dbReference type="EMBL" id="HBGA01010621">
    <property type="protein sequence ID" value="CAD8992990.1"/>
    <property type="molecule type" value="Transcribed_RNA"/>
</dbReference>
<dbReference type="PANTHER" id="PTHR12121">
    <property type="entry name" value="CARBON CATABOLITE REPRESSOR PROTEIN 4"/>
    <property type="match status" value="1"/>
</dbReference>
<dbReference type="AlphaFoldDB" id="A0A7S1HVZ7"/>
<dbReference type="Gene3D" id="3.60.10.10">
    <property type="entry name" value="Endonuclease/exonuclease/phosphatase"/>
    <property type="match status" value="1"/>
</dbReference>
<dbReference type="Pfam" id="PF03372">
    <property type="entry name" value="Exo_endo_phos"/>
    <property type="match status" value="1"/>
</dbReference>
<sequence length="347" mass="38775">MAEAGYAHELLNKGRMRSATFWNPAVFESLATYNKDRTLITHLRHKADTPEASSELFVVNCHLTAGPEAGRRLRQMHEALDTIRKEQNKAKATPTPPVVVVGDFNSQGNSAVRHLLLNQEVTPEFRESGDPTERGVQGQQITSKTRKQTVGPFQDAYARAYESGPSPATLVVPLLDDKMVHQDTGAITADVTEQVRKMFGKFSSDRQVMTRPEVEQWLLTINKVLGRGSEYRSAMKRMEERGAEHMTFDDFLSVYESELKEGKFWGVEYDLGVVNGQGMAEPGSPPFEATFDYVYYTTQTLKVHSVQEVLTQAETAAVKSGSRLPNEWHPSDHLPVTVTLQFAAEEA</sequence>
<feature type="region of interest" description="Disordered" evidence="1">
    <location>
        <begin position="123"/>
        <end position="149"/>
    </location>
</feature>
<dbReference type="InterPro" id="IPR050410">
    <property type="entry name" value="CCR4/nocturin_mRNA_transcr"/>
</dbReference>
<organism evidence="3">
    <name type="scientific">Eutreptiella gymnastica</name>
    <dbReference type="NCBI Taxonomy" id="73025"/>
    <lineage>
        <taxon>Eukaryota</taxon>
        <taxon>Discoba</taxon>
        <taxon>Euglenozoa</taxon>
        <taxon>Euglenida</taxon>
        <taxon>Spirocuta</taxon>
        <taxon>Euglenophyceae</taxon>
        <taxon>Eutreptiales</taxon>
        <taxon>Eutreptiaceae</taxon>
        <taxon>Eutreptiella</taxon>
    </lineage>
</organism>
<dbReference type="InterPro" id="IPR005135">
    <property type="entry name" value="Endo/exonuclease/phosphatase"/>
</dbReference>
<evidence type="ECO:0000256" key="1">
    <source>
        <dbReference type="SAM" id="MobiDB-lite"/>
    </source>
</evidence>
<dbReference type="SUPFAM" id="SSF56219">
    <property type="entry name" value="DNase I-like"/>
    <property type="match status" value="1"/>
</dbReference>
<accession>A0A7S1HVZ7</accession>
<name>A0A7S1HVZ7_9EUGL</name>
<dbReference type="GO" id="GO:0000175">
    <property type="term" value="F:3'-5'-RNA exonuclease activity"/>
    <property type="evidence" value="ECO:0007669"/>
    <property type="project" value="TreeGrafter"/>
</dbReference>
<evidence type="ECO:0000313" key="3">
    <source>
        <dbReference type="EMBL" id="CAD8992990.1"/>
    </source>
</evidence>
<proteinExistence type="predicted"/>
<protein>
    <recommendedName>
        <fullName evidence="2">Endonuclease/exonuclease/phosphatase domain-containing protein</fullName>
    </recommendedName>
</protein>